<reference evidence="9" key="1">
    <citation type="journal article" date="2022" name="IScience">
        <title>Evolution of zygomycete secretomes and the origins of terrestrial fungal ecologies.</title>
        <authorList>
            <person name="Chang Y."/>
            <person name="Wang Y."/>
            <person name="Mondo S."/>
            <person name="Ahrendt S."/>
            <person name="Andreopoulos W."/>
            <person name="Barry K."/>
            <person name="Beard J."/>
            <person name="Benny G.L."/>
            <person name="Blankenship S."/>
            <person name="Bonito G."/>
            <person name="Cuomo C."/>
            <person name="Desiro A."/>
            <person name="Gervers K.A."/>
            <person name="Hundley H."/>
            <person name="Kuo A."/>
            <person name="LaButti K."/>
            <person name="Lang B.F."/>
            <person name="Lipzen A."/>
            <person name="O'Donnell K."/>
            <person name="Pangilinan J."/>
            <person name="Reynolds N."/>
            <person name="Sandor L."/>
            <person name="Smith M.E."/>
            <person name="Tsang A."/>
            <person name="Grigoriev I.V."/>
            <person name="Stajich J.E."/>
            <person name="Spatafora J.W."/>
        </authorList>
    </citation>
    <scope>NUCLEOTIDE SEQUENCE</scope>
    <source>
        <strain evidence="9">RSA 2281</strain>
    </source>
</reference>
<gene>
    <name evidence="9" type="ORF">BDA99DRAFT_500749</name>
</gene>
<evidence type="ECO:0000256" key="5">
    <source>
        <dbReference type="ARBA" id="ARBA00023136"/>
    </source>
</evidence>
<evidence type="ECO:0000313" key="9">
    <source>
        <dbReference type="EMBL" id="KAI9271700.1"/>
    </source>
</evidence>
<reference evidence="9" key="2">
    <citation type="submission" date="2023-02" db="EMBL/GenBank/DDBJ databases">
        <authorList>
            <consortium name="DOE Joint Genome Institute"/>
            <person name="Mondo S.J."/>
            <person name="Chang Y."/>
            <person name="Wang Y."/>
            <person name="Ahrendt S."/>
            <person name="Andreopoulos W."/>
            <person name="Barry K."/>
            <person name="Beard J."/>
            <person name="Benny G.L."/>
            <person name="Blankenship S."/>
            <person name="Bonito G."/>
            <person name="Cuomo C."/>
            <person name="Desiro A."/>
            <person name="Gervers K.A."/>
            <person name="Hundley H."/>
            <person name="Kuo A."/>
            <person name="LaButti K."/>
            <person name="Lang B.F."/>
            <person name="Lipzen A."/>
            <person name="O'Donnell K."/>
            <person name="Pangilinan J."/>
            <person name="Reynolds N."/>
            <person name="Sandor L."/>
            <person name="Smith M.W."/>
            <person name="Tsang A."/>
            <person name="Grigoriev I.V."/>
            <person name="Stajich J.E."/>
            <person name="Spatafora J.W."/>
        </authorList>
    </citation>
    <scope>NUCLEOTIDE SEQUENCE</scope>
    <source>
        <strain evidence="9">RSA 2281</strain>
    </source>
</reference>
<keyword evidence="10" id="KW-1185">Reference proteome</keyword>
<feature type="transmembrane region" description="Helical" evidence="7">
    <location>
        <begin position="168"/>
        <end position="186"/>
    </location>
</feature>
<feature type="transmembrane region" description="Helical" evidence="7">
    <location>
        <begin position="463"/>
        <end position="483"/>
    </location>
</feature>
<feature type="domain" description="Major facilitator superfamily associated" evidence="8">
    <location>
        <begin position="5"/>
        <end position="532"/>
    </location>
</feature>
<feature type="transmembrane region" description="Helical" evidence="7">
    <location>
        <begin position="99"/>
        <end position="123"/>
    </location>
</feature>
<evidence type="ECO:0000256" key="1">
    <source>
        <dbReference type="ARBA" id="ARBA00004141"/>
    </source>
</evidence>
<dbReference type="InterPro" id="IPR036259">
    <property type="entry name" value="MFS_trans_sf"/>
</dbReference>
<evidence type="ECO:0000256" key="4">
    <source>
        <dbReference type="ARBA" id="ARBA00022989"/>
    </source>
</evidence>
<proteinExistence type="inferred from homology"/>
<keyword evidence="5 7" id="KW-0472">Membrane</keyword>
<feature type="transmembrane region" description="Helical" evidence="7">
    <location>
        <begin position="439"/>
        <end position="457"/>
    </location>
</feature>
<keyword evidence="3 7" id="KW-0812">Transmembrane</keyword>
<feature type="transmembrane region" description="Helical" evidence="7">
    <location>
        <begin position="143"/>
        <end position="162"/>
    </location>
</feature>
<feature type="transmembrane region" description="Helical" evidence="7">
    <location>
        <begin position="38"/>
        <end position="58"/>
    </location>
</feature>
<feature type="region of interest" description="Disordered" evidence="6">
    <location>
        <begin position="193"/>
        <end position="226"/>
    </location>
</feature>
<feature type="transmembrane region" description="Helical" evidence="7">
    <location>
        <begin position="504"/>
        <end position="525"/>
    </location>
</feature>
<dbReference type="Gene3D" id="1.20.1250.20">
    <property type="entry name" value="MFS general substrate transporter like domains"/>
    <property type="match status" value="2"/>
</dbReference>
<dbReference type="PANTHER" id="PTHR16172:SF41">
    <property type="entry name" value="MAJOR FACILITATOR SUPERFAMILY DOMAIN-CONTAINING PROTEIN 6-LIKE"/>
    <property type="match status" value="1"/>
</dbReference>
<comment type="subcellular location">
    <subcellularLocation>
        <location evidence="1">Membrane</location>
        <topology evidence="1">Multi-pass membrane protein</topology>
    </subcellularLocation>
</comment>
<accession>A0AAD5KGY7</accession>
<evidence type="ECO:0000256" key="6">
    <source>
        <dbReference type="SAM" id="MobiDB-lite"/>
    </source>
</evidence>
<dbReference type="EMBL" id="JAIXMP010000006">
    <property type="protein sequence ID" value="KAI9271700.1"/>
    <property type="molecule type" value="Genomic_DNA"/>
</dbReference>
<evidence type="ECO:0000256" key="3">
    <source>
        <dbReference type="ARBA" id="ARBA00022692"/>
    </source>
</evidence>
<evidence type="ECO:0000256" key="2">
    <source>
        <dbReference type="ARBA" id="ARBA00005241"/>
    </source>
</evidence>
<name>A0AAD5KGY7_9FUNG</name>
<dbReference type="AlphaFoldDB" id="A0AAD5KGY7"/>
<feature type="compositionally biased region" description="Polar residues" evidence="6">
    <location>
        <begin position="197"/>
        <end position="207"/>
    </location>
</feature>
<dbReference type="InterPro" id="IPR051717">
    <property type="entry name" value="MFS_MFSD6"/>
</dbReference>
<comment type="similarity">
    <text evidence="2">Belongs to the major facilitator superfamily. MFSD6 family.</text>
</comment>
<feature type="transmembrane region" description="Helical" evidence="7">
    <location>
        <begin position="65"/>
        <end position="87"/>
    </location>
</feature>
<dbReference type="GO" id="GO:0016020">
    <property type="term" value="C:membrane"/>
    <property type="evidence" value="ECO:0007669"/>
    <property type="project" value="UniProtKB-SubCell"/>
</dbReference>
<sequence length="557" mass="61125">MLFPKVLYVFLYSIFGSAIPYLPLYYDEILHLPSDQIGVLLAIAPFVQSIACPLWTLVVDRKPHLHGLLMAILALVGGSGIMLFLFLPRWLAMTSASSTVTFFLTVLFAFIFAFFGQPVSTLVDSAVLKMLGEQKILYGNQRLWGSVSNGLCILLVGVWIGIYGINVAFYVFGIGVTLFAILSLFTKFPPNEDSLHPQRTNDTNNTHPNEDGDDEENEHHTPNHLANIRQPLLRKQLSLNRPYNAIMTTTAENNNPTTPASYFSQLTHARSIGNEVDAFPRRDSLASYANTEYDVDEFDDEQGRRLGLLRTATTAMDVQNEASQRIANMDHLPPLGLALSNIPTVDTTLAAFADLGRPESKAPEKSTLKNPRVWSFLLMMMLFGVSYSMIAQFLFLFLRNDMGIESSLIGWTGPIGGVAEVSTFWISNKLLEEFNVASLIGYSHIVLILRNLIYTWLTPGQPVSTAIALGMQLVNGSAYALCWSTAVSEVDAFFPPDQRAVAQGILASLFTGLGYGIGCIVGGAIYNQLGAVPLCHASAAVGVLSFIVFLCGRQSTR</sequence>
<feature type="transmembrane region" description="Helical" evidence="7">
    <location>
        <begin position="531"/>
        <end position="551"/>
    </location>
</feature>
<evidence type="ECO:0000259" key="8">
    <source>
        <dbReference type="Pfam" id="PF12832"/>
    </source>
</evidence>
<dbReference type="PANTHER" id="PTHR16172">
    <property type="entry name" value="MAJOR FACILITATOR SUPERFAMILY DOMAIN-CONTAINING PROTEIN 6-LIKE"/>
    <property type="match status" value="1"/>
</dbReference>
<feature type="transmembrane region" description="Helical" evidence="7">
    <location>
        <begin position="408"/>
        <end position="427"/>
    </location>
</feature>
<organism evidence="9 10">
    <name type="scientific">Phascolomyces articulosus</name>
    <dbReference type="NCBI Taxonomy" id="60185"/>
    <lineage>
        <taxon>Eukaryota</taxon>
        <taxon>Fungi</taxon>
        <taxon>Fungi incertae sedis</taxon>
        <taxon>Mucoromycota</taxon>
        <taxon>Mucoromycotina</taxon>
        <taxon>Mucoromycetes</taxon>
        <taxon>Mucorales</taxon>
        <taxon>Lichtheimiaceae</taxon>
        <taxon>Phascolomyces</taxon>
    </lineage>
</organism>
<dbReference type="Proteomes" id="UP001209540">
    <property type="component" value="Unassembled WGS sequence"/>
</dbReference>
<comment type="caution">
    <text evidence="9">The sequence shown here is derived from an EMBL/GenBank/DDBJ whole genome shotgun (WGS) entry which is preliminary data.</text>
</comment>
<dbReference type="Pfam" id="PF12832">
    <property type="entry name" value="MFS_1_like"/>
    <property type="match status" value="1"/>
</dbReference>
<dbReference type="InterPro" id="IPR024989">
    <property type="entry name" value="MFS_assoc_dom"/>
</dbReference>
<keyword evidence="4 7" id="KW-1133">Transmembrane helix</keyword>
<protein>
    <submittedName>
        <fullName evidence="9">Major facilitator superfamily domain-containing protein</fullName>
    </submittedName>
</protein>
<evidence type="ECO:0000313" key="10">
    <source>
        <dbReference type="Proteomes" id="UP001209540"/>
    </source>
</evidence>
<evidence type="ECO:0000256" key="7">
    <source>
        <dbReference type="SAM" id="Phobius"/>
    </source>
</evidence>
<dbReference type="SUPFAM" id="SSF103473">
    <property type="entry name" value="MFS general substrate transporter"/>
    <property type="match status" value="1"/>
</dbReference>
<feature type="transmembrane region" description="Helical" evidence="7">
    <location>
        <begin position="373"/>
        <end position="396"/>
    </location>
</feature>
<feature type="transmembrane region" description="Helical" evidence="7">
    <location>
        <begin position="7"/>
        <end position="26"/>
    </location>
</feature>